<feature type="transmembrane region" description="Helical" evidence="1">
    <location>
        <begin position="45"/>
        <end position="66"/>
    </location>
</feature>
<evidence type="ECO:0000313" key="3">
    <source>
        <dbReference type="Proteomes" id="UP000077552"/>
    </source>
</evidence>
<dbReference type="OrthoDB" id="1450420at2"/>
<dbReference type="EMBL" id="LXIE01000050">
    <property type="protein sequence ID" value="OAD90014.1"/>
    <property type="molecule type" value="Genomic_DNA"/>
</dbReference>
<organism evidence="2 3">
    <name type="scientific">Aequorivita soesokkakensis</name>
    <dbReference type="NCBI Taxonomy" id="1385699"/>
    <lineage>
        <taxon>Bacteria</taxon>
        <taxon>Pseudomonadati</taxon>
        <taxon>Bacteroidota</taxon>
        <taxon>Flavobacteriia</taxon>
        <taxon>Flavobacteriales</taxon>
        <taxon>Flavobacteriaceae</taxon>
        <taxon>Aequorivita</taxon>
    </lineage>
</organism>
<feature type="transmembrane region" description="Helical" evidence="1">
    <location>
        <begin position="12"/>
        <end position="33"/>
    </location>
</feature>
<evidence type="ECO:0000313" key="2">
    <source>
        <dbReference type="EMBL" id="OAD90014.1"/>
    </source>
</evidence>
<proteinExistence type="predicted"/>
<dbReference type="Proteomes" id="UP000077552">
    <property type="component" value="Unassembled WGS sequence"/>
</dbReference>
<sequence>MFKKVLNTKGFWKSVFVLAISFAVLFTLIKWAIEGFEMAYFTERNPVMFILTILLAGFVYGFFVTFGKFRAKLKENDPGR</sequence>
<keyword evidence="1" id="KW-1133">Transmembrane helix</keyword>
<accession>A0A1A9LAM5</accession>
<protein>
    <submittedName>
        <fullName evidence="2">Uncharacterized protein</fullName>
    </submittedName>
</protein>
<keyword evidence="1" id="KW-0812">Transmembrane</keyword>
<dbReference type="AlphaFoldDB" id="A0A1A9LAM5"/>
<name>A0A1A9LAM5_9FLAO</name>
<reference evidence="2 3" key="1">
    <citation type="submission" date="2016-05" db="EMBL/GenBank/DDBJ databases">
        <title>Genome sequencing of Vitellibacter soesokkakensis RSSK-12.</title>
        <authorList>
            <person name="Thevarajoo S."/>
            <person name="Selvaratnam C."/>
            <person name="Goh K.M."/>
            <person name="Chan K.-G."/>
            <person name="Chong C.S."/>
        </authorList>
    </citation>
    <scope>NUCLEOTIDE SEQUENCE [LARGE SCALE GENOMIC DNA]</scope>
    <source>
        <strain evidence="2 3">RSSK-12</strain>
    </source>
</reference>
<keyword evidence="3" id="KW-1185">Reference proteome</keyword>
<dbReference type="STRING" id="1385699.A7A78_07285"/>
<comment type="caution">
    <text evidence="2">The sequence shown here is derived from an EMBL/GenBank/DDBJ whole genome shotgun (WGS) entry which is preliminary data.</text>
</comment>
<dbReference type="RefSeq" id="WP_068763044.1">
    <property type="nucleotide sequence ID" value="NZ_LXIE01000050.1"/>
</dbReference>
<gene>
    <name evidence="2" type="ORF">A7A78_07285</name>
</gene>
<evidence type="ECO:0000256" key="1">
    <source>
        <dbReference type="SAM" id="Phobius"/>
    </source>
</evidence>
<keyword evidence="1" id="KW-0472">Membrane</keyword>